<accession>A0A158Q306</accession>
<feature type="chain" id="PRO_5041121030" evidence="1">
    <location>
        <begin position="22"/>
        <end position="221"/>
    </location>
</feature>
<dbReference type="GO" id="GO:1900449">
    <property type="term" value="P:regulation of glutamate receptor signaling pathway"/>
    <property type="evidence" value="ECO:0007669"/>
    <property type="project" value="InterPro"/>
</dbReference>
<evidence type="ECO:0000313" key="2">
    <source>
        <dbReference type="EMBL" id="VDN55774.1"/>
    </source>
</evidence>
<keyword evidence="1" id="KW-0732">Signal</keyword>
<dbReference type="PANTHER" id="PTHR46902">
    <property type="entry name" value="DOMON DOMAIN-CONTAINING PROTEIN FRRS1L"/>
    <property type="match status" value="1"/>
</dbReference>
<evidence type="ECO:0000313" key="4">
    <source>
        <dbReference type="Proteomes" id="UP000274756"/>
    </source>
</evidence>
<organism evidence="3 5">
    <name type="scientific">Dracunculus medinensis</name>
    <name type="common">Guinea worm</name>
    <dbReference type="NCBI Taxonomy" id="318479"/>
    <lineage>
        <taxon>Eukaryota</taxon>
        <taxon>Metazoa</taxon>
        <taxon>Ecdysozoa</taxon>
        <taxon>Nematoda</taxon>
        <taxon>Chromadorea</taxon>
        <taxon>Rhabditida</taxon>
        <taxon>Spirurina</taxon>
        <taxon>Dracunculoidea</taxon>
        <taxon>Dracunculidae</taxon>
        <taxon>Dracunculus</taxon>
    </lineage>
</organism>
<dbReference type="Proteomes" id="UP000274756">
    <property type="component" value="Unassembled WGS sequence"/>
</dbReference>
<dbReference type="InterPro" id="IPR042789">
    <property type="entry name" value="FRRS1L"/>
</dbReference>
<dbReference type="WBParaSite" id="DME_0000138701-mRNA-1">
    <property type="protein sequence ID" value="DME_0000138701-mRNA-1"/>
    <property type="gene ID" value="DME_0000138701"/>
</dbReference>
<evidence type="ECO:0000313" key="3">
    <source>
        <dbReference type="Proteomes" id="UP000038040"/>
    </source>
</evidence>
<evidence type="ECO:0000313" key="5">
    <source>
        <dbReference type="WBParaSite" id="DME_0000138701-mRNA-1"/>
    </source>
</evidence>
<gene>
    <name evidence="2" type="ORF">DME_LOCUS5747</name>
</gene>
<dbReference type="EMBL" id="UYYG01001153">
    <property type="protein sequence ID" value="VDN55774.1"/>
    <property type="molecule type" value="Genomic_DNA"/>
</dbReference>
<protein>
    <submittedName>
        <fullName evidence="5">Ig-like domain-containing protein</fullName>
    </submittedName>
</protein>
<dbReference type="OrthoDB" id="6372137at2759"/>
<reference evidence="5" key="1">
    <citation type="submission" date="2016-04" db="UniProtKB">
        <authorList>
            <consortium name="WormBaseParasite"/>
        </authorList>
    </citation>
    <scope>IDENTIFICATION</scope>
</reference>
<sequence length="221" mass="25501">MFWRFLLPFVYLWCLPAISMDKSKCGHSALCMFQPAGCNPKLDCTLGLILSINDNDTILQIQSVAQKLFPPVALQYIAIGFSKDKIMGDDMVIECILSDQIEDSGPEVFLSHNIGKSNDRIYLDQSERSLYFHNVSSIVIDGRLYCNYSIDIKPQIREKKDRAWDLNDNFYIFGVTGSAQPDDYTMNIHHINITYPKLINFIMHVEPIVLLFRQLFSHKYF</sequence>
<dbReference type="Proteomes" id="UP000038040">
    <property type="component" value="Unplaced"/>
</dbReference>
<proteinExistence type="predicted"/>
<keyword evidence="4" id="KW-1185">Reference proteome</keyword>
<dbReference type="AlphaFoldDB" id="A0A158Q306"/>
<evidence type="ECO:0000256" key="1">
    <source>
        <dbReference type="SAM" id="SignalP"/>
    </source>
</evidence>
<reference evidence="2 4" key="2">
    <citation type="submission" date="2018-11" db="EMBL/GenBank/DDBJ databases">
        <authorList>
            <consortium name="Pathogen Informatics"/>
        </authorList>
    </citation>
    <scope>NUCLEOTIDE SEQUENCE [LARGE SCALE GENOMIC DNA]</scope>
</reference>
<dbReference type="PANTHER" id="PTHR46902:SF1">
    <property type="entry name" value="DOMON DOMAIN-CONTAINING PROTEIN FRRS1L"/>
    <property type="match status" value="1"/>
</dbReference>
<feature type="signal peptide" evidence="1">
    <location>
        <begin position="1"/>
        <end position="21"/>
    </location>
</feature>
<name>A0A158Q306_DRAME</name>